<dbReference type="InterPro" id="IPR035959">
    <property type="entry name" value="RutC-like_sf"/>
</dbReference>
<feature type="domain" description="Endoribonuclease L-PSP/chorismate mutase-like" evidence="1">
    <location>
        <begin position="45"/>
        <end position="181"/>
    </location>
</feature>
<dbReference type="OrthoDB" id="9806350at2"/>
<dbReference type="PROSITE" id="PS51257">
    <property type="entry name" value="PROKAR_LIPOPROTEIN"/>
    <property type="match status" value="1"/>
</dbReference>
<keyword evidence="3" id="KW-1185">Reference proteome</keyword>
<dbReference type="Proteomes" id="UP000219048">
    <property type="component" value="Unassembled WGS sequence"/>
</dbReference>
<dbReference type="Pfam" id="PF14588">
    <property type="entry name" value="YjgF_endoribonc"/>
    <property type="match status" value="1"/>
</dbReference>
<organism evidence="2 3">
    <name type="scientific">Flagellimonas pacifica</name>
    <dbReference type="NCBI Taxonomy" id="1247520"/>
    <lineage>
        <taxon>Bacteria</taxon>
        <taxon>Pseudomonadati</taxon>
        <taxon>Bacteroidota</taxon>
        <taxon>Flavobacteriia</taxon>
        <taxon>Flavobacteriales</taxon>
        <taxon>Flavobacteriaceae</taxon>
        <taxon>Flagellimonas</taxon>
    </lineage>
</organism>
<dbReference type="SUPFAM" id="SSF55298">
    <property type="entry name" value="YjgF-like"/>
    <property type="match status" value="1"/>
</dbReference>
<evidence type="ECO:0000259" key="1">
    <source>
        <dbReference type="Pfam" id="PF14588"/>
    </source>
</evidence>
<dbReference type="Gene3D" id="3.30.1330.40">
    <property type="entry name" value="RutC-like"/>
    <property type="match status" value="1"/>
</dbReference>
<proteinExistence type="predicted"/>
<name>A0A285MBD2_9FLAO</name>
<dbReference type="InterPro" id="IPR013813">
    <property type="entry name" value="Endoribo_LPSP/chorism_mut-like"/>
</dbReference>
<accession>A0A285MBD2</accession>
<dbReference type="PANTHER" id="PTHR43760:SF1">
    <property type="entry name" value="ENDORIBONUCLEASE L-PSP_CHORISMATE MUTASE-LIKE DOMAIN-CONTAINING PROTEIN"/>
    <property type="match status" value="1"/>
</dbReference>
<sequence length="192" mass="20684">MKTYFSGILVLVLMISCEQSQQKKQETPKEDIVEEKAISDYNPEGKLKELGIELSTPSAPVANYVNAVRTGNLIFMAGKGPLQSNGENITGKIGADLSIEEGYYAARVTAINQLSVLKAELGDLSKVKRIVKVLGMVNATPDFTDHPKVINGYSDLMVAVFGEKGKHARAAVGMGSLPSNIAVEIEMIVEVE</sequence>
<dbReference type="EMBL" id="OBEH01000001">
    <property type="protein sequence ID" value="SNY94502.1"/>
    <property type="molecule type" value="Genomic_DNA"/>
</dbReference>
<dbReference type="CDD" id="cd02199">
    <property type="entry name" value="YjgF_YER057c_UK114_like_1"/>
    <property type="match status" value="1"/>
</dbReference>
<evidence type="ECO:0000313" key="2">
    <source>
        <dbReference type="EMBL" id="SNY94502.1"/>
    </source>
</evidence>
<dbReference type="RefSeq" id="WP_097043829.1">
    <property type="nucleotide sequence ID" value="NZ_OBEH01000001.1"/>
</dbReference>
<protein>
    <submittedName>
        <fullName evidence="2">Enamine deaminase RidA, house cleaning of reactive enamine intermediates, YjgF/YER057c/UK114 family</fullName>
    </submittedName>
</protein>
<dbReference type="PANTHER" id="PTHR43760">
    <property type="entry name" value="ENDORIBONUCLEASE-RELATED"/>
    <property type="match status" value="1"/>
</dbReference>
<evidence type="ECO:0000313" key="3">
    <source>
        <dbReference type="Proteomes" id="UP000219048"/>
    </source>
</evidence>
<dbReference type="AlphaFoldDB" id="A0A285MBD2"/>
<reference evidence="3" key="1">
    <citation type="submission" date="2017-09" db="EMBL/GenBank/DDBJ databases">
        <authorList>
            <person name="Varghese N."/>
            <person name="Submissions S."/>
        </authorList>
    </citation>
    <scope>NUCLEOTIDE SEQUENCE [LARGE SCALE GENOMIC DNA]</scope>
    <source>
        <strain evidence="3">DSM 25885</strain>
    </source>
</reference>
<gene>
    <name evidence="2" type="ORF">SAMN06265377_0162</name>
</gene>